<protein>
    <recommendedName>
        <fullName evidence="3">EC65 protein</fullName>
    </recommendedName>
</protein>
<organism evidence="1 2">
    <name type="scientific">Colletotrichum siamense</name>
    <name type="common">Anthracnose fungus</name>
    <dbReference type="NCBI Taxonomy" id="690259"/>
    <lineage>
        <taxon>Eukaryota</taxon>
        <taxon>Fungi</taxon>
        <taxon>Dikarya</taxon>
        <taxon>Ascomycota</taxon>
        <taxon>Pezizomycotina</taxon>
        <taxon>Sordariomycetes</taxon>
        <taxon>Hypocreomycetidae</taxon>
        <taxon>Glomerellales</taxon>
        <taxon>Glomerellaceae</taxon>
        <taxon>Colletotrichum</taxon>
        <taxon>Colletotrichum gloeosporioides species complex</taxon>
    </lineage>
</organism>
<sequence>MIQPFNELESLPLESTIMKLSALFAVAALAVASTEACAKYKECWCERSNFEYQGKIQNNIPWDDDTTKACADNSGEVGYYGQNFKECYRYKKNWFALIPSKAINNCDWTKSCVAAGATTGYCRDKI</sequence>
<evidence type="ECO:0008006" key="3">
    <source>
        <dbReference type="Google" id="ProtNLM"/>
    </source>
</evidence>
<evidence type="ECO:0000313" key="2">
    <source>
        <dbReference type="Proteomes" id="UP000711996"/>
    </source>
</evidence>
<gene>
    <name evidence="1" type="ORF">CGCSCA2_v005004</name>
</gene>
<accession>A0A9P5K6I9</accession>
<dbReference type="AlphaFoldDB" id="A0A9P5K6I9"/>
<reference evidence="1" key="1">
    <citation type="submission" date="2019-06" db="EMBL/GenBank/DDBJ databases">
        <authorList>
            <person name="Gan P."/>
            <person name="Shirasu K."/>
        </authorList>
    </citation>
    <scope>NUCLEOTIDE SEQUENCE [LARGE SCALE GENOMIC DNA]</scope>
    <source>
        <strain evidence="1">CAD2</strain>
    </source>
</reference>
<comment type="caution">
    <text evidence="1">The sequence shown here is derived from an EMBL/GenBank/DDBJ whole genome shotgun (WGS) entry which is preliminary data.</text>
</comment>
<dbReference type="Proteomes" id="UP000711996">
    <property type="component" value="Unassembled WGS sequence"/>
</dbReference>
<dbReference type="EMBL" id="QPMT01000012">
    <property type="protein sequence ID" value="KAF4860827.1"/>
    <property type="molecule type" value="Genomic_DNA"/>
</dbReference>
<dbReference type="OrthoDB" id="4789072at2759"/>
<keyword evidence="2" id="KW-1185">Reference proteome</keyword>
<evidence type="ECO:0000313" key="1">
    <source>
        <dbReference type="EMBL" id="KAF4860827.1"/>
    </source>
</evidence>
<name>A0A9P5K6I9_COLSI</name>
<proteinExistence type="predicted"/>